<gene>
    <name evidence="2" type="ORF">KK1_015685</name>
</gene>
<organism evidence="2 3">
    <name type="scientific">Cajanus cajan</name>
    <name type="common">Pigeon pea</name>
    <name type="synonym">Cajanus indicus</name>
    <dbReference type="NCBI Taxonomy" id="3821"/>
    <lineage>
        <taxon>Eukaryota</taxon>
        <taxon>Viridiplantae</taxon>
        <taxon>Streptophyta</taxon>
        <taxon>Embryophyta</taxon>
        <taxon>Tracheophyta</taxon>
        <taxon>Spermatophyta</taxon>
        <taxon>Magnoliopsida</taxon>
        <taxon>eudicotyledons</taxon>
        <taxon>Gunneridae</taxon>
        <taxon>Pentapetalae</taxon>
        <taxon>rosids</taxon>
        <taxon>fabids</taxon>
        <taxon>Fabales</taxon>
        <taxon>Fabaceae</taxon>
        <taxon>Papilionoideae</taxon>
        <taxon>50 kb inversion clade</taxon>
        <taxon>NPAAA clade</taxon>
        <taxon>indigoferoid/millettioid clade</taxon>
        <taxon>Phaseoleae</taxon>
        <taxon>Cajanus</taxon>
    </lineage>
</organism>
<evidence type="ECO:0000313" key="3">
    <source>
        <dbReference type="Proteomes" id="UP000075243"/>
    </source>
</evidence>
<evidence type="ECO:0000313" key="2">
    <source>
        <dbReference type="EMBL" id="KYP60234.1"/>
    </source>
</evidence>
<dbReference type="SUPFAM" id="SSF56672">
    <property type="entry name" value="DNA/RNA polymerases"/>
    <property type="match status" value="1"/>
</dbReference>
<sequence>MDVKSNFLNGFIQEEFYVEQPPGFVDYKYLNHVYKRKKALYGLKQAPRSWNDKLSKFLIENDYVRGKLNNTLFMKKFKKDTMYVQVYVDDIVFGSTNLSLCEEFAKTMQGEFKMSMMGELTFFLGLQIKQYISFYFSWF</sequence>
<reference evidence="2 3" key="1">
    <citation type="journal article" date="2012" name="Nat. Biotechnol.">
        <title>Draft genome sequence of pigeonpea (Cajanus cajan), an orphan legume crop of resource-poor farmers.</title>
        <authorList>
            <person name="Varshney R.K."/>
            <person name="Chen W."/>
            <person name="Li Y."/>
            <person name="Bharti A.K."/>
            <person name="Saxena R.K."/>
            <person name="Schlueter J.A."/>
            <person name="Donoghue M.T."/>
            <person name="Azam S."/>
            <person name="Fan G."/>
            <person name="Whaley A.M."/>
            <person name="Farmer A.D."/>
            <person name="Sheridan J."/>
            <person name="Iwata A."/>
            <person name="Tuteja R."/>
            <person name="Penmetsa R.V."/>
            <person name="Wu W."/>
            <person name="Upadhyaya H.D."/>
            <person name="Yang S.P."/>
            <person name="Shah T."/>
            <person name="Saxena K.B."/>
            <person name="Michael T."/>
            <person name="McCombie W.R."/>
            <person name="Yang B."/>
            <person name="Zhang G."/>
            <person name="Yang H."/>
            <person name="Wang J."/>
            <person name="Spillane C."/>
            <person name="Cook D.R."/>
            <person name="May G.D."/>
            <person name="Xu X."/>
            <person name="Jackson S.A."/>
        </authorList>
    </citation>
    <scope>NUCLEOTIDE SEQUENCE [LARGE SCALE GENOMIC DNA]</scope>
    <source>
        <strain evidence="3">cv. Asha</strain>
    </source>
</reference>
<dbReference type="AlphaFoldDB" id="A0A151SZJ8"/>
<keyword evidence="3" id="KW-1185">Reference proteome</keyword>
<dbReference type="InterPro" id="IPR013103">
    <property type="entry name" value="RVT_2"/>
</dbReference>
<evidence type="ECO:0000259" key="1">
    <source>
        <dbReference type="Pfam" id="PF07727"/>
    </source>
</evidence>
<dbReference type="InterPro" id="IPR043502">
    <property type="entry name" value="DNA/RNA_pol_sf"/>
</dbReference>
<dbReference type="Pfam" id="PF07727">
    <property type="entry name" value="RVT_2"/>
    <property type="match status" value="1"/>
</dbReference>
<dbReference type="STRING" id="3821.A0A151SZJ8"/>
<protein>
    <submittedName>
        <fullName evidence="2">Transposon Ty5-1 protein YCL074W family</fullName>
    </submittedName>
</protein>
<proteinExistence type="predicted"/>
<accession>A0A151SZJ8</accession>
<dbReference type="Gramene" id="C.cajan_15244.t">
    <property type="protein sequence ID" value="C.cajan_15244.t.cds1"/>
    <property type="gene ID" value="C.cajan_15244"/>
</dbReference>
<dbReference type="EMBL" id="CM003612">
    <property type="protein sequence ID" value="KYP60234.1"/>
    <property type="molecule type" value="Genomic_DNA"/>
</dbReference>
<name>A0A151SZJ8_CAJCA</name>
<feature type="domain" description="Reverse transcriptase Ty1/copia-type" evidence="1">
    <location>
        <begin position="1"/>
        <end position="132"/>
    </location>
</feature>
<dbReference type="Proteomes" id="UP000075243">
    <property type="component" value="Chromosome 10"/>
</dbReference>